<keyword evidence="4" id="KW-1185">Reference proteome</keyword>
<protein>
    <submittedName>
        <fullName evidence="3">A-factor type gamma-butyrolactone 1'-reductase (1S-forming)</fullName>
        <ecNumber evidence="3">1.1.1.413</ecNumber>
    </submittedName>
</protein>
<sequence>MAGLMDGRAGLVTGAAGGIGRATAIAFGREGAAVVVNDLEDRRDDGDETVRLVEAAGGRAAFVAGDVRRAADHEALVGAVVDAYGRLDFAHNNAGVELSETLADTTEAQWDLIMDVNLKGVWLGLRAQMTQMAAQGGGGAIVNTASLAGLIGAPALGAYVASKHGVNGLTKTAAIEGAPHEIRVNAVCPAAIATAMILQQPYERRQELASPQALKRFGRPEEVADAVVWLCSDRASFVTGTAMPIDAGSTAGIVLPGEVT</sequence>
<dbReference type="Gene3D" id="3.40.50.720">
    <property type="entry name" value="NAD(P)-binding Rossmann-like Domain"/>
    <property type="match status" value="1"/>
</dbReference>
<comment type="similarity">
    <text evidence="1">Belongs to the short-chain dehydrogenases/reductases (SDR) family.</text>
</comment>
<dbReference type="PRINTS" id="PR00081">
    <property type="entry name" value="GDHRDH"/>
</dbReference>
<dbReference type="SUPFAM" id="SSF51735">
    <property type="entry name" value="NAD(P)-binding Rossmann-fold domains"/>
    <property type="match status" value="1"/>
</dbReference>
<accession>A0A9E7C1D1</accession>
<dbReference type="PANTHER" id="PTHR24321:SF8">
    <property type="entry name" value="ESTRADIOL 17-BETA-DEHYDROGENASE 8-RELATED"/>
    <property type="match status" value="1"/>
</dbReference>
<gene>
    <name evidence="3" type="primary">barS1</name>
    <name evidence="3" type="ORF">DSM104329_02960</name>
</gene>
<dbReference type="PROSITE" id="PS00061">
    <property type="entry name" value="ADH_SHORT"/>
    <property type="match status" value="1"/>
</dbReference>
<organism evidence="3 4">
    <name type="scientific">Capillimicrobium parvum</name>
    <dbReference type="NCBI Taxonomy" id="2884022"/>
    <lineage>
        <taxon>Bacteria</taxon>
        <taxon>Bacillati</taxon>
        <taxon>Actinomycetota</taxon>
        <taxon>Thermoleophilia</taxon>
        <taxon>Solirubrobacterales</taxon>
        <taxon>Capillimicrobiaceae</taxon>
        <taxon>Capillimicrobium</taxon>
    </lineage>
</organism>
<keyword evidence="2 3" id="KW-0560">Oxidoreductase</keyword>
<dbReference type="EC" id="1.1.1.413" evidence="3"/>
<dbReference type="PANTHER" id="PTHR24321">
    <property type="entry name" value="DEHYDROGENASES, SHORT CHAIN"/>
    <property type="match status" value="1"/>
</dbReference>
<dbReference type="Proteomes" id="UP001162834">
    <property type="component" value="Chromosome"/>
</dbReference>
<dbReference type="RefSeq" id="WP_259310621.1">
    <property type="nucleotide sequence ID" value="NZ_CP087164.1"/>
</dbReference>
<evidence type="ECO:0000256" key="2">
    <source>
        <dbReference type="ARBA" id="ARBA00023002"/>
    </source>
</evidence>
<dbReference type="KEGG" id="sbae:DSM104329_02960"/>
<dbReference type="EMBL" id="CP087164">
    <property type="protein sequence ID" value="UGS36554.1"/>
    <property type="molecule type" value="Genomic_DNA"/>
</dbReference>
<dbReference type="InterPro" id="IPR020904">
    <property type="entry name" value="Sc_DH/Rdtase_CS"/>
</dbReference>
<dbReference type="CDD" id="cd05233">
    <property type="entry name" value="SDR_c"/>
    <property type="match status" value="1"/>
</dbReference>
<name>A0A9E7C1D1_9ACTN</name>
<evidence type="ECO:0000313" key="3">
    <source>
        <dbReference type="EMBL" id="UGS36554.1"/>
    </source>
</evidence>
<evidence type="ECO:0000256" key="1">
    <source>
        <dbReference type="ARBA" id="ARBA00006484"/>
    </source>
</evidence>
<dbReference type="Pfam" id="PF13561">
    <property type="entry name" value="adh_short_C2"/>
    <property type="match status" value="1"/>
</dbReference>
<reference evidence="3" key="1">
    <citation type="journal article" date="2022" name="Int. J. Syst. Evol. Microbiol.">
        <title>Pseudomonas aegrilactucae sp. nov. and Pseudomonas morbosilactucae sp. nov., pathogens causing bacterial rot of lettuce in Japan.</title>
        <authorList>
            <person name="Sawada H."/>
            <person name="Fujikawa T."/>
            <person name="Satou M."/>
        </authorList>
    </citation>
    <scope>NUCLEOTIDE SEQUENCE</scope>
    <source>
        <strain evidence="3">0166_1</strain>
    </source>
</reference>
<dbReference type="NCBIfam" id="NF005559">
    <property type="entry name" value="PRK07231.1"/>
    <property type="match status" value="1"/>
</dbReference>
<dbReference type="GO" id="GO:0016491">
    <property type="term" value="F:oxidoreductase activity"/>
    <property type="evidence" value="ECO:0007669"/>
    <property type="project" value="UniProtKB-KW"/>
</dbReference>
<dbReference type="FunFam" id="3.40.50.720:FF:000084">
    <property type="entry name" value="Short-chain dehydrogenase reductase"/>
    <property type="match status" value="1"/>
</dbReference>
<dbReference type="PRINTS" id="PR00080">
    <property type="entry name" value="SDRFAMILY"/>
</dbReference>
<dbReference type="AlphaFoldDB" id="A0A9E7C1D1"/>
<dbReference type="InterPro" id="IPR002347">
    <property type="entry name" value="SDR_fam"/>
</dbReference>
<dbReference type="InterPro" id="IPR036291">
    <property type="entry name" value="NAD(P)-bd_dom_sf"/>
</dbReference>
<proteinExistence type="inferred from homology"/>
<evidence type="ECO:0000313" key="4">
    <source>
        <dbReference type="Proteomes" id="UP001162834"/>
    </source>
</evidence>